<dbReference type="Pfam" id="PF13432">
    <property type="entry name" value="TPR_16"/>
    <property type="match status" value="4"/>
</dbReference>
<dbReference type="InterPro" id="IPR051012">
    <property type="entry name" value="CellSynth/LPSAsmb/PSIAsmb"/>
</dbReference>
<evidence type="ECO:0000256" key="1">
    <source>
        <dbReference type="ARBA" id="ARBA00022737"/>
    </source>
</evidence>
<name>A0ABU8RRV6_9SPHN</name>
<dbReference type="PANTHER" id="PTHR45586:SF1">
    <property type="entry name" value="LIPOPOLYSACCHARIDE ASSEMBLY PROTEIN B"/>
    <property type="match status" value="1"/>
</dbReference>
<keyword evidence="1" id="KW-0677">Repeat</keyword>
<reference evidence="3 4" key="1">
    <citation type="submission" date="2024-03" db="EMBL/GenBank/DDBJ databases">
        <authorList>
            <person name="Jo J.-H."/>
        </authorList>
    </citation>
    <scope>NUCLEOTIDE SEQUENCE [LARGE SCALE GENOMIC DNA]</scope>
    <source>
        <strain evidence="3 4">PS1R-30</strain>
    </source>
</reference>
<keyword evidence="4" id="KW-1185">Reference proteome</keyword>
<evidence type="ECO:0000313" key="4">
    <source>
        <dbReference type="Proteomes" id="UP001361239"/>
    </source>
</evidence>
<keyword evidence="2" id="KW-0802">TPR repeat</keyword>
<evidence type="ECO:0000256" key="2">
    <source>
        <dbReference type="ARBA" id="ARBA00022803"/>
    </source>
</evidence>
<dbReference type="EMBL" id="JBBHJZ010000001">
    <property type="protein sequence ID" value="MEJ5975728.1"/>
    <property type="molecule type" value="Genomic_DNA"/>
</dbReference>
<proteinExistence type="predicted"/>
<dbReference type="RefSeq" id="WP_339585660.1">
    <property type="nucleotide sequence ID" value="NZ_JBBHJZ010000001.1"/>
</dbReference>
<dbReference type="InterPro" id="IPR011990">
    <property type="entry name" value="TPR-like_helical_dom_sf"/>
</dbReference>
<accession>A0ABU8RRV6</accession>
<protein>
    <submittedName>
        <fullName evidence="3">Tetratricopeptide repeat protein</fullName>
    </submittedName>
</protein>
<dbReference type="SUPFAM" id="SSF48452">
    <property type="entry name" value="TPR-like"/>
    <property type="match status" value="3"/>
</dbReference>
<sequence>MTAALFAAALAGPGVAEPGWTDLVGEARASLGRGDGIAAEVSLQRALGAGAPRAAVAAYMGEAYLVQGEPEKARDWLAPEEFTRETAAWGFRKLAQLERETGDLLAAGRAFDEAMAITPRDASMWVEIGRLRYIGGEHMLANDAADYALKLEPGNVRALEFKAQFVRDQQGLAAALPWFERALRQAPRDVDVLGEYAATLGDLGRAKKMLETTRLMLSIEPGHPLAYYLQAVLAARAGKAELARGLFARAGDKLDKVPAAQLLEGVLEMQAGNYVLAAEALSRLNRLQPANARARLLLAQAYARRGENRLLIHDFATEAARPEASPYLMALVARAYEAEGRRDLAAPLLDRAAFARRPDFVPVVIGSEFGGLLAAGRIDEARAASAAKLAANPGSGFNQAIAGDLMLAGGDASGALAHYRLAAHVRFSESLMLRMALAATQAGQAPQAKALVSGFLAANPADRMAMRMMAGAAVETQDWRRARELLEALRVNGGGDDVRLLVDLSRVQLRGGDAKAAEATARAAYALQRGSPLATEAWGFSLQALGQPARAQALLDKSASMLAGT</sequence>
<comment type="caution">
    <text evidence="3">The sequence shown here is derived from an EMBL/GenBank/DDBJ whole genome shotgun (WGS) entry which is preliminary data.</text>
</comment>
<dbReference type="Proteomes" id="UP001361239">
    <property type="component" value="Unassembled WGS sequence"/>
</dbReference>
<gene>
    <name evidence="3" type="ORF">WG901_03720</name>
</gene>
<dbReference type="PANTHER" id="PTHR45586">
    <property type="entry name" value="TPR REPEAT-CONTAINING PROTEIN PA4667"/>
    <property type="match status" value="1"/>
</dbReference>
<organism evidence="3 4">
    <name type="scientific">Novosphingobium anseongense</name>
    <dbReference type="NCBI Taxonomy" id="3133436"/>
    <lineage>
        <taxon>Bacteria</taxon>
        <taxon>Pseudomonadati</taxon>
        <taxon>Pseudomonadota</taxon>
        <taxon>Alphaproteobacteria</taxon>
        <taxon>Sphingomonadales</taxon>
        <taxon>Sphingomonadaceae</taxon>
        <taxon>Novosphingobium</taxon>
    </lineage>
</organism>
<evidence type="ECO:0000313" key="3">
    <source>
        <dbReference type="EMBL" id="MEJ5975728.1"/>
    </source>
</evidence>
<dbReference type="Gene3D" id="1.25.40.10">
    <property type="entry name" value="Tetratricopeptide repeat domain"/>
    <property type="match status" value="3"/>
</dbReference>